<dbReference type="InterPro" id="IPR050155">
    <property type="entry name" value="HAD-like_hydrolase_sf"/>
</dbReference>
<dbReference type="SFLD" id="SFLDG01135">
    <property type="entry name" value="C1.5.6:_HAD__Beta-PGM__Phospha"/>
    <property type="match status" value="1"/>
</dbReference>
<dbReference type="SUPFAM" id="SSF56784">
    <property type="entry name" value="HAD-like"/>
    <property type="match status" value="1"/>
</dbReference>
<dbReference type="InterPro" id="IPR006439">
    <property type="entry name" value="HAD-SF_hydro_IA"/>
</dbReference>
<reference evidence="6 7" key="1">
    <citation type="submission" date="2015-11" db="EMBL/GenBank/DDBJ databases">
        <authorList>
            <person name="Zhang Y."/>
            <person name="Guo Z."/>
        </authorList>
    </citation>
    <scope>NUCLEOTIDE SEQUENCE [LARGE SCALE GENOMIC DNA]</scope>
    <source>
        <strain evidence="6 7">KCTC 32221</strain>
    </source>
</reference>
<dbReference type="PATRIC" id="fig|1249552.3.peg.1644"/>
<dbReference type="NCBIfam" id="TIGR01509">
    <property type="entry name" value="HAD-SF-IA-v3"/>
    <property type="match status" value="1"/>
</dbReference>
<gene>
    <name evidence="6" type="ORF">PS2015_1639</name>
</gene>
<dbReference type="GO" id="GO:0006281">
    <property type="term" value="P:DNA repair"/>
    <property type="evidence" value="ECO:0007669"/>
    <property type="project" value="TreeGrafter"/>
</dbReference>
<accession>A0A0S2KDU6</accession>
<evidence type="ECO:0000313" key="7">
    <source>
        <dbReference type="Proteomes" id="UP000065641"/>
    </source>
</evidence>
<keyword evidence="5" id="KW-0119">Carbohydrate metabolism</keyword>
<dbReference type="SFLD" id="SFLDG01129">
    <property type="entry name" value="C1.5:_HAD__Beta-PGM__Phosphata"/>
    <property type="match status" value="1"/>
</dbReference>
<dbReference type="EMBL" id="CP013189">
    <property type="protein sequence ID" value="ALO46291.1"/>
    <property type="molecule type" value="Genomic_DNA"/>
</dbReference>
<dbReference type="KEGG" id="pspi:PS2015_1639"/>
<dbReference type="SFLD" id="SFLDS00003">
    <property type="entry name" value="Haloacid_Dehalogenase"/>
    <property type="match status" value="1"/>
</dbReference>
<protein>
    <submittedName>
        <fullName evidence="6">Phosphoglycolate phosphatase</fullName>
    </submittedName>
</protein>
<dbReference type="GO" id="GO:0046872">
    <property type="term" value="F:metal ion binding"/>
    <property type="evidence" value="ECO:0007669"/>
    <property type="project" value="UniProtKB-KW"/>
</dbReference>
<proteinExistence type="predicted"/>
<dbReference type="PANTHER" id="PTHR43434:SF23">
    <property type="entry name" value="PHOSPHOGLYCOLATE PHOSPHATASE"/>
    <property type="match status" value="1"/>
</dbReference>
<evidence type="ECO:0000256" key="3">
    <source>
        <dbReference type="ARBA" id="ARBA00022801"/>
    </source>
</evidence>
<keyword evidence="7" id="KW-1185">Reference proteome</keyword>
<evidence type="ECO:0000256" key="2">
    <source>
        <dbReference type="ARBA" id="ARBA00022723"/>
    </source>
</evidence>
<name>A0A0S2KDU6_9GAMM</name>
<dbReference type="Proteomes" id="UP000065641">
    <property type="component" value="Chromosome"/>
</dbReference>
<keyword evidence="3" id="KW-0378">Hydrolase</keyword>
<dbReference type="PANTHER" id="PTHR43434">
    <property type="entry name" value="PHOSPHOGLYCOLATE PHOSPHATASE"/>
    <property type="match status" value="1"/>
</dbReference>
<dbReference type="Pfam" id="PF13419">
    <property type="entry name" value="HAD_2"/>
    <property type="match status" value="1"/>
</dbReference>
<dbReference type="Gene3D" id="1.10.150.240">
    <property type="entry name" value="Putative phosphatase, domain 2"/>
    <property type="match status" value="1"/>
</dbReference>
<evidence type="ECO:0000256" key="4">
    <source>
        <dbReference type="ARBA" id="ARBA00022842"/>
    </source>
</evidence>
<dbReference type="NCBIfam" id="TIGR01549">
    <property type="entry name" value="HAD-SF-IA-v1"/>
    <property type="match status" value="1"/>
</dbReference>
<dbReference type="RefSeq" id="WP_237113298.1">
    <property type="nucleotide sequence ID" value="NZ_CP013189.1"/>
</dbReference>
<dbReference type="InterPro" id="IPR023214">
    <property type="entry name" value="HAD_sf"/>
</dbReference>
<dbReference type="GO" id="GO:0008967">
    <property type="term" value="F:phosphoglycolate phosphatase activity"/>
    <property type="evidence" value="ECO:0007669"/>
    <property type="project" value="TreeGrafter"/>
</dbReference>
<dbReference type="GO" id="GO:0005829">
    <property type="term" value="C:cytosol"/>
    <property type="evidence" value="ECO:0007669"/>
    <property type="project" value="TreeGrafter"/>
</dbReference>
<keyword evidence="2" id="KW-0479">Metal-binding</keyword>
<keyword evidence="4" id="KW-0460">Magnesium</keyword>
<dbReference type="AlphaFoldDB" id="A0A0S2KDU6"/>
<dbReference type="FunFam" id="3.40.50.1000:FF:000022">
    <property type="entry name" value="Phosphoglycolate phosphatase"/>
    <property type="match status" value="1"/>
</dbReference>
<evidence type="ECO:0000256" key="5">
    <source>
        <dbReference type="ARBA" id="ARBA00023277"/>
    </source>
</evidence>
<dbReference type="STRING" id="1249552.PS2015_1639"/>
<dbReference type="InterPro" id="IPR036412">
    <property type="entry name" value="HAD-like_sf"/>
</dbReference>
<evidence type="ECO:0000256" key="1">
    <source>
        <dbReference type="ARBA" id="ARBA00001946"/>
    </source>
</evidence>
<evidence type="ECO:0000313" key="6">
    <source>
        <dbReference type="EMBL" id="ALO46291.1"/>
    </source>
</evidence>
<sequence>MMLKRPLPASVLFDLDGTLIDTAPDFVSVINQLCAQFDINPPSPKAIHATVSSGARALTQLAFGLSPQDDGFEIRLQALLDLYGQQINASHARLYPRMQALLLRLSDHAIPWGVVTNKPLRYSEPLLSVLGLSENCAVLICPDHVSHSKPHPEPLLLACKRLGCEPEASIYVGDHPRDIEAGRAAGMATIAAAYGYLPPESPIDDWQADFIAASTDDISRYIWQEDTK</sequence>
<dbReference type="InterPro" id="IPR041492">
    <property type="entry name" value="HAD_2"/>
</dbReference>
<organism evidence="6 7">
    <name type="scientific">Pseudohongiella spirulinae</name>
    <dbReference type="NCBI Taxonomy" id="1249552"/>
    <lineage>
        <taxon>Bacteria</taxon>
        <taxon>Pseudomonadati</taxon>
        <taxon>Pseudomonadota</taxon>
        <taxon>Gammaproteobacteria</taxon>
        <taxon>Pseudomonadales</taxon>
        <taxon>Pseudohongiellaceae</taxon>
        <taxon>Pseudohongiella</taxon>
    </lineage>
</organism>
<dbReference type="InterPro" id="IPR023198">
    <property type="entry name" value="PGP-like_dom2"/>
</dbReference>
<dbReference type="Gene3D" id="3.40.50.1000">
    <property type="entry name" value="HAD superfamily/HAD-like"/>
    <property type="match status" value="1"/>
</dbReference>
<comment type="cofactor">
    <cofactor evidence="1">
        <name>Mg(2+)</name>
        <dbReference type="ChEBI" id="CHEBI:18420"/>
    </cofactor>
</comment>